<feature type="domain" description="Orn/DAP/Arg decarboxylase 2 C-terminal" evidence="9">
    <location>
        <begin position="303"/>
        <end position="391"/>
    </location>
</feature>
<accession>A0A0R2K3D7</accession>
<dbReference type="InterPro" id="IPR002986">
    <property type="entry name" value="DAP_deCOOHase_LysA"/>
</dbReference>
<feature type="binding site" evidence="5">
    <location>
        <position position="393"/>
    </location>
    <ligand>
        <name>pyridoxal 5'-phosphate</name>
        <dbReference type="ChEBI" id="CHEBI:597326"/>
    </ligand>
</feature>
<dbReference type="SUPFAM" id="SSF51419">
    <property type="entry name" value="PLP-binding barrel"/>
    <property type="match status" value="1"/>
</dbReference>
<dbReference type="EMBL" id="JQBK01000094">
    <property type="protein sequence ID" value="KRN80986.1"/>
    <property type="molecule type" value="Genomic_DNA"/>
</dbReference>
<organism evidence="11 12">
    <name type="scientific">Ligilactobacillus acidipiscis</name>
    <dbReference type="NCBI Taxonomy" id="89059"/>
    <lineage>
        <taxon>Bacteria</taxon>
        <taxon>Bacillati</taxon>
        <taxon>Bacillota</taxon>
        <taxon>Bacilli</taxon>
        <taxon>Lactobacillales</taxon>
        <taxon>Lactobacillaceae</taxon>
        <taxon>Ligilactobacillus</taxon>
    </lineage>
</organism>
<feature type="modified residue" description="N6-(pyridoxal phosphate)lysine" evidence="5 7">
    <location>
        <position position="69"/>
    </location>
</feature>
<dbReference type="CDD" id="cd06828">
    <property type="entry name" value="PLPDE_III_DapDC"/>
    <property type="match status" value="1"/>
</dbReference>
<sequence length="435" mass="47329">MEVFNLPDNVQKNQAGHLQIGGVDSIELAQKYGTPVIAYDTSVIKQEIAAFKKTFLNAGIKHRIVYASKAFSSLAMYRLLSEYDVGCDVVSGGELYAALKGGMDPEMIEFHGNNKTPAELEYAVQENIGCIVVDNFYEIELLDEICSAQNKKVSVVLRVAPGIEAETHKYISTGQSNSKFGFDLDSGQAKKALTMLLDADNLEVLGVHCHIGSQIFAVAGFEMAAVKMVQLLKQWKDEFNFDAQVLNLGGGFGIKYNEDDHPLGPAQFVKTIVQTVQAEAQKNDLMLPEIWIEPGRSLVGEAATTLYTTGSTKKVPGICNFIAVDGGMGDNIRPALYGAKYTAFLAAAPNARTTQKATIVGKYCESGDVLVADQDLPEVHPEDILAISSTGAYGYSMASNYNRNGRPAVVFCENGHSQLVLKRETYADMLHLEVE</sequence>
<dbReference type="GO" id="GO:0009089">
    <property type="term" value="P:lysine biosynthetic process via diaminopimelate"/>
    <property type="evidence" value="ECO:0007669"/>
    <property type="project" value="UniProtKB-UniRule"/>
</dbReference>
<comment type="pathway">
    <text evidence="5 8">Amino-acid biosynthesis; L-lysine biosynthesis via DAP pathway; L-lysine from DL-2,6-diaminopimelate: step 1/1.</text>
</comment>
<evidence type="ECO:0000256" key="3">
    <source>
        <dbReference type="ARBA" id="ARBA00022898"/>
    </source>
</evidence>
<proteinExistence type="inferred from homology"/>
<dbReference type="PRINTS" id="PR01181">
    <property type="entry name" value="DAPDCRBXLASE"/>
</dbReference>
<comment type="catalytic activity">
    <reaction evidence="5 8">
        <text>meso-2,6-diaminopimelate + H(+) = L-lysine + CO2</text>
        <dbReference type="Rhea" id="RHEA:15101"/>
        <dbReference type="ChEBI" id="CHEBI:15378"/>
        <dbReference type="ChEBI" id="CHEBI:16526"/>
        <dbReference type="ChEBI" id="CHEBI:32551"/>
        <dbReference type="ChEBI" id="CHEBI:57791"/>
        <dbReference type="EC" id="4.1.1.20"/>
    </reaction>
</comment>
<dbReference type="PANTHER" id="PTHR43727">
    <property type="entry name" value="DIAMINOPIMELATE DECARBOXYLASE"/>
    <property type="match status" value="1"/>
</dbReference>
<dbReference type="InterPro" id="IPR022644">
    <property type="entry name" value="De-COase2_N"/>
</dbReference>
<dbReference type="PATRIC" id="fig|89059.3.peg.2359"/>
<evidence type="ECO:0000256" key="2">
    <source>
        <dbReference type="ARBA" id="ARBA00022793"/>
    </source>
</evidence>
<dbReference type="EC" id="4.1.1.20" evidence="5 6"/>
<dbReference type="AlphaFoldDB" id="A0A0R2K3D7"/>
<dbReference type="FunFam" id="3.20.20.10:FF:000003">
    <property type="entry name" value="Diaminopimelate decarboxylase"/>
    <property type="match status" value="1"/>
</dbReference>
<dbReference type="Gene3D" id="3.20.20.10">
    <property type="entry name" value="Alanine racemase"/>
    <property type="match status" value="1"/>
</dbReference>
<dbReference type="Proteomes" id="UP000051491">
    <property type="component" value="Unassembled WGS sequence"/>
</dbReference>
<evidence type="ECO:0000313" key="11">
    <source>
        <dbReference type="EMBL" id="KRN80986.1"/>
    </source>
</evidence>
<dbReference type="GO" id="GO:0008836">
    <property type="term" value="F:diaminopimelate decarboxylase activity"/>
    <property type="evidence" value="ECO:0007669"/>
    <property type="project" value="UniProtKB-UniRule"/>
</dbReference>
<keyword evidence="4 5" id="KW-0456">Lyase</keyword>
<dbReference type="InterPro" id="IPR009006">
    <property type="entry name" value="Ala_racemase/Decarboxylase_C"/>
</dbReference>
<dbReference type="InterPro" id="IPR000183">
    <property type="entry name" value="Orn/DAP/Arg_de-COase"/>
</dbReference>
<reference evidence="11 12" key="1">
    <citation type="journal article" date="2015" name="Genome Announc.">
        <title>Expanding the biotechnology potential of lactobacilli through comparative genomics of 213 strains and associated genera.</title>
        <authorList>
            <person name="Sun Z."/>
            <person name="Harris H.M."/>
            <person name="McCann A."/>
            <person name="Guo C."/>
            <person name="Argimon S."/>
            <person name="Zhang W."/>
            <person name="Yang X."/>
            <person name="Jeffery I.B."/>
            <person name="Cooney J.C."/>
            <person name="Kagawa T.F."/>
            <person name="Liu W."/>
            <person name="Song Y."/>
            <person name="Salvetti E."/>
            <person name="Wrobel A."/>
            <person name="Rasinkangas P."/>
            <person name="Parkhill J."/>
            <person name="Rea M.C."/>
            <person name="O'Sullivan O."/>
            <person name="Ritari J."/>
            <person name="Douillard F.P."/>
            <person name="Paul Ross R."/>
            <person name="Yang R."/>
            <person name="Briner A.E."/>
            <person name="Felis G.E."/>
            <person name="de Vos W.M."/>
            <person name="Barrangou R."/>
            <person name="Klaenhammer T.R."/>
            <person name="Caufield P.W."/>
            <person name="Cui Y."/>
            <person name="Zhang H."/>
            <person name="O'Toole P.W."/>
        </authorList>
    </citation>
    <scope>NUCLEOTIDE SEQUENCE [LARGE SCALE GENOMIC DNA]</scope>
    <source>
        <strain evidence="11 12">DSM 15353</strain>
    </source>
</reference>
<dbReference type="InterPro" id="IPR022643">
    <property type="entry name" value="De-COase2_C"/>
</dbReference>
<feature type="binding site" evidence="5">
    <location>
        <position position="333"/>
    </location>
    <ligand>
        <name>substrate</name>
    </ligand>
</feature>
<dbReference type="NCBIfam" id="TIGR01048">
    <property type="entry name" value="lysA"/>
    <property type="match status" value="1"/>
</dbReference>
<evidence type="ECO:0000256" key="1">
    <source>
        <dbReference type="ARBA" id="ARBA00001933"/>
    </source>
</evidence>
<evidence type="ECO:0000259" key="9">
    <source>
        <dbReference type="Pfam" id="PF00278"/>
    </source>
</evidence>
<evidence type="ECO:0000256" key="5">
    <source>
        <dbReference type="HAMAP-Rule" id="MF_02120"/>
    </source>
</evidence>
<comment type="subunit">
    <text evidence="5">Homodimer.</text>
</comment>
<feature type="binding site" evidence="5">
    <location>
        <position position="365"/>
    </location>
    <ligand>
        <name>substrate</name>
    </ligand>
</feature>
<feature type="binding site" evidence="5">
    <location>
        <position position="337"/>
    </location>
    <ligand>
        <name>substrate</name>
    </ligand>
</feature>
<dbReference type="PRINTS" id="PR01179">
    <property type="entry name" value="ODADCRBXLASE"/>
</dbReference>
<feature type="binding site" evidence="5">
    <location>
        <position position="251"/>
    </location>
    <ligand>
        <name>pyridoxal 5'-phosphate</name>
        <dbReference type="ChEBI" id="CHEBI:597326"/>
    </ligand>
</feature>
<feature type="binding site" evidence="5">
    <location>
        <position position="393"/>
    </location>
    <ligand>
        <name>substrate</name>
    </ligand>
</feature>
<dbReference type="PANTHER" id="PTHR43727:SF2">
    <property type="entry name" value="GROUP IV DECARBOXYLASE"/>
    <property type="match status" value="1"/>
</dbReference>
<dbReference type="SUPFAM" id="SSF50621">
    <property type="entry name" value="Alanine racemase C-terminal domain-like"/>
    <property type="match status" value="1"/>
</dbReference>
<keyword evidence="2 5" id="KW-0210">Decarboxylase</keyword>
<dbReference type="STRING" id="89059.LAC1533_1282"/>
<evidence type="ECO:0000256" key="7">
    <source>
        <dbReference type="PIRSR" id="PIRSR600183-50"/>
    </source>
</evidence>
<comment type="function">
    <text evidence="5">Specifically catalyzes the decarboxylation of meso-diaminopimelate (meso-DAP) to L-lysine.</text>
</comment>
<name>A0A0R2K3D7_9LACO</name>
<comment type="caution">
    <text evidence="11">The sequence shown here is derived from an EMBL/GenBank/DDBJ whole genome shotgun (WGS) entry which is preliminary data.</text>
</comment>
<feature type="domain" description="Orn/DAP/Arg decarboxylase 2 N-terminal" evidence="10">
    <location>
        <begin position="44"/>
        <end position="299"/>
    </location>
</feature>
<feature type="active site" description="Proton donor" evidence="7">
    <location>
        <position position="364"/>
    </location>
</feature>
<dbReference type="Pfam" id="PF02784">
    <property type="entry name" value="Orn_Arg_deC_N"/>
    <property type="match status" value="1"/>
</dbReference>
<feature type="binding site" evidence="5">
    <location>
        <begin position="293"/>
        <end position="296"/>
    </location>
    <ligand>
        <name>pyridoxal 5'-phosphate</name>
        <dbReference type="ChEBI" id="CHEBI:597326"/>
    </ligand>
</feature>
<protein>
    <recommendedName>
        <fullName evidence="5 6">Diaminopimelate decarboxylase</fullName>
        <shortName evidence="5">DAP decarboxylase</shortName>
        <shortName evidence="5">DAPDC</shortName>
        <ecNumber evidence="5 6">4.1.1.20</ecNumber>
    </recommendedName>
</protein>
<dbReference type="UniPathway" id="UPA00034">
    <property type="reaction ID" value="UER00027"/>
</dbReference>
<evidence type="ECO:0000313" key="12">
    <source>
        <dbReference type="Proteomes" id="UP000051491"/>
    </source>
</evidence>
<gene>
    <name evidence="5" type="primary">lysA</name>
    <name evidence="11" type="ORF">IV43_GL002239</name>
</gene>
<keyword evidence="5" id="KW-0028">Amino-acid biosynthesis</keyword>
<keyword evidence="3 5" id="KW-0663">Pyridoxal phosphate</keyword>
<evidence type="ECO:0000256" key="8">
    <source>
        <dbReference type="RuleBase" id="RU003738"/>
    </source>
</evidence>
<keyword evidence="5 8" id="KW-0457">Lysine biosynthesis</keyword>
<comment type="cofactor">
    <cofactor evidence="1 5 7 8">
        <name>pyridoxal 5'-phosphate</name>
        <dbReference type="ChEBI" id="CHEBI:597326"/>
    </cofactor>
</comment>
<dbReference type="Pfam" id="PF00278">
    <property type="entry name" value="Orn_DAP_Arg_deC"/>
    <property type="match status" value="1"/>
</dbReference>
<evidence type="ECO:0000256" key="6">
    <source>
        <dbReference type="NCBIfam" id="TIGR01048"/>
    </source>
</evidence>
<feature type="binding site" evidence="5">
    <location>
        <position position="296"/>
    </location>
    <ligand>
        <name>substrate</name>
    </ligand>
</feature>
<comment type="similarity">
    <text evidence="5">Belongs to the Orn/Lys/Arg decarboxylase class-II family. LysA subfamily.</text>
</comment>
<evidence type="ECO:0000259" key="10">
    <source>
        <dbReference type="Pfam" id="PF02784"/>
    </source>
</evidence>
<dbReference type="InterPro" id="IPR029066">
    <property type="entry name" value="PLP-binding_barrel"/>
</dbReference>
<evidence type="ECO:0000256" key="4">
    <source>
        <dbReference type="ARBA" id="ARBA00023239"/>
    </source>
</evidence>
<dbReference type="HAMAP" id="MF_02120">
    <property type="entry name" value="LysA"/>
    <property type="match status" value="1"/>
</dbReference>
<dbReference type="Gene3D" id="2.40.37.10">
    <property type="entry name" value="Lyase, Ornithine Decarboxylase, Chain A, domain 1"/>
    <property type="match status" value="1"/>
</dbReference>
<dbReference type="GO" id="GO:0030170">
    <property type="term" value="F:pyridoxal phosphate binding"/>
    <property type="evidence" value="ECO:0007669"/>
    <property type="project" value="UniProtKB-UniRule"/>
</dbReference>